<dbReference type="PROSITE" id="PS01332">
    <property type="entry name" value="HTH_RRF2_1"/>
    <property type="match status" value="1"/>
</dbReference>
<protein>
    <submittedName>
        <fullName evidence="2">RrF2 family transcriptional regulator</fullName>
    </submittedName>
</protein>
<name>A0ABV5QLL2_9ACTN</name>
<dbReference type="Proteomes" id="UP001589716">
    <property type="component" value="Unassembled WGS sequence"/>
</dbReference>
<proteinExistence type="predicted"/>
<dbReference type="PANTHER" id="PTHR33221:SF13">
    <property type="entry name" value="TRANSCRIPTIONAL REGULATOR-RELATED"/>
    <property type="match status" value="1"/>
</dbReference>
<evidence type="ECO:0000313" key="3">
    <source>
        <dbReference type="Proteomes" id="UP001589716"/>
    </source>
</evidence>
<keyword evidence="3" id="KW-1185">Reference proteome</keyword>
<dbReference type="SUPFAM" id="SSF46785">
    <property type="entry name" value="Winged helix' DNA-binding domain"/>
    <property type="match status" value="1"/>
</dbReference>
<dbReference type="RefSeq" id="WP_345492254.1">
    <property type="nucleotide sequence ID" value="NZ_BAAAWU010000001.1"/>
</dbReference>
<evidence type="ECO:0000313" key="2">
    <source>
        <dbReference type="EMBL" id="MFB9554391.1"/>
    </source>
</evidence>
<dbReference type="PANTHER" id="PTHR33221">
    <property type="entry name" value="WINGED HELIX-TURN-HELIX TRANSCRIPTIONAL REGULATOR, RRF2 FAMILY"/>
    <property type="match status" value="1"/>
</dbReference>
<dbReference type="NCBIfam" id="TIGR00738">
    <property type="entry name" value="rrf2_super"/>
    <property type="match status" value="1"/>
</dbReference>
<dbReference type="InterPro" id="IPR000944">
    <property type="entry name" value="Tscrpt_reg_Rrf2"/>
</dbReference>
<dbReference type="InterPro" id="IPR036390">
    <property type="entry name" value="WH_DNA-bd_sf"/>
</dbReference>
<accession>A0ABV5QLL2</accession>
<dbReference type="PROSITE" id="PS51197">
    <property type="entry name" value="HTH_RRF2_2"/>
    <property type="match status" value="1"/>
</dbReference>
<dbReference type="EMBL" id="JBHMCT010000007">
    <property type="protein sequence ID" value="MFB9554391.1"/>
    <property type="molecule type" value="Genomic_DNA"/>
</dbReference>
<evidence type="ECO:0000256" key="1">
    <source>
        <dbReference type="SAM" id="MobiDB-lite"/>
    </source>
</evidence>
<dbReference type="Pfam" id="PF02082">
    <property type="entry name" value="Rrf2"/>
    <property type="match status" value="1"/>
</dbReference>
<dbReference type="InterPro" id="IPR030489">
    <property type="entry name" value="TR_Rrf2-type_CS"/>
</dbReference>
<gene>
    <name evidence="2" type="ORF">ACFFTP_09330</name>
</gene>
<reference evidence="2 3" key="1">
    <citation type="submission" date="2024-09" db="EMBL/GenBank/DDBJ databases">
        <authorList>
            <person name="Sun Q."/>
            <person name="Mori K."/>
        </authorList>
    </citation>
    <scope>NUCLEOTIDE SEQUENCE [LARGE SCALE GENOMIC DNA]</scope>
    <source>
        <strain evidence="2 3">JCM 4414</strain>
    </source>
</reference>
<organism evidence="2 3">
    <name type="scientific">Streptomyces roseoviridis</name>
    <dbReference type="NCBI Taxonomy" id="67361"/>
    <lineage>
        <taxon>Bacteria</taxon>
        <taxon>Bacillati</taxon>
        <taxon>Actinomycetota</taxon>
        <taxon>Actinomycetes</taxon>
        <taxon>Kitasatosporales</taxon>
        <taxon>Streptomycetaceae</taxon>
        <taxon>Streptomyces</taxon>
    </lineage>
</organism>
<sequence length="166" mass="17481">MNEGVEWALHSCLNLAWTGGERAVTAARLAAYHDLPAAYLNKQLQALVRAGILGSVSGPRGGFRLARPLDRITLMDVVTAIEGPEEAFRCTEIRAQGPGGGAGDGGGGGGGVEVPAVECAIAGAMARAELAWRRELAARTLEDVRREAERQAPGAPDRIRRWIATA</sequence>
<dbReference type="Gene3D" id="1.10.10.10">
    <property type="entry name" value="Winged helix-like DNA-binding domain superfamily/Winged helix DNA-binding domain"/>
    <property type="match status" value="1"/>
</dbReference>
<comment type="caution">
    <text evidence="2">The sequence shown here is derived from an EMBL/GenBank/DDBJ whole genome shotgun (WGS) entry which is preliminary data.</text>
</comment>
<dbReference type="InterPro" id="IPR036388">
    <property type="entry name" value="WH-like_DNA-bd_sf"/>
</dbReference>
<feature type="region of interest" description="Disordered" evidence="1">
    <location>
        <begin position="144"/>
        <end position="166"/>
    </location>
</feature>